<evidence type="ECO:0000256" key="1">
    <source>
        <dbReference type="SAM" id="MobiDB-lite"/>
    </source>
</evidence>
<accession>A0AAV4R512</accession>
<feature type="compositionally biased region" description="Basic and acidic residues" evidence="1">
    <location>
        <begin position="73"/>
        <end position="96"/>
    </location>
</feature>
<dbReference type="EMBL" id="BPLR01007269">
    <property type="protein sequence ID" value="GIY15696.1"/>
    <property type="molecule type" value="Genomic_DNA"/>
</dbReference>
<evidence type="ECO:0000313" key="2">
    <source>
        <dbReference type="EMBL" id="GIY15696.1"/>
    </source>
</evidence>
<name>A0AAV4R512_CAEEX</name>
<proteinExistence type="predicted"/>
<keyword evidence="3" id="KW-1185">Reference proteome</keyword>
<organism evidence="2 3">
    <name type="scientific">Caerostris extrusa</name>
    <name type="common">Bark spider</name>
    <name type="synonym">Caerostris bankana</name>
    <dbReference type="NCBI Taxonomy" id="172846"/>
    <lineage>
        <taxon>Eukaryota</taxon>
        <taxon>Metazoa</taxon>
        <taxon>Ecdysozoa</taxon>
        <taxon>Arthropoda</taxon>
        <taxon>Chelicerata</taxon>
        <taxon>Arachnida</taxon>
        <taxon>Araneae</taxon>
        <taxon>Araneomorphae</taxon>
        <taxon>Entelegynae</taxon>
        <taxon>Araneoidea</taxon>
        <taxon>Araneidae</taxon>
        <taxon>Caerostris</taxon>
    </lineage>
</organism>
<feature type="region of interest" description="Disordered" evidence="1">
    <location>
        <begin position="189"/>
        <end position="232"/>
    </location>
</feature>
<feature type="region of interest" description="Disordered" evidence="1">
    <location>
        <begin position="45"/>
        <end position="157"/>
    </location>
</feature>
<reference evidence="2 3" key="1">
    <citation type="submission" date="2021-06" db="EMBL/GenBank/DDBJ databases">
        <title>Caerostris extrusa draft genome.</title>
        <authorList>
            <person name="Kono N."/>
            <person name="Arakawa K."/>
        </authorList>
    </citation>
    <scope>NUCLEOTIDE SEQUENCE [LARGE SCALE GENOMIC DNA]</scope>
</reference>
<dbReference type="AlphaFoldDB" id="A0AAV4R512"/>
<feature type="compositionally biased region" description="Polar residues" evidence="1">
    <location>
        <begin position="125"/>
        <end position="135"/>
    </location>
</feature>
<dbReference type="Proteomes" id="UP001054945">
    <property type="component" value="Unassembled WGS sequence"/>
</dbReference>
<evidence type="ECO:0000313" key="3">
    <source>
        <dbReference type="Proteomes" id="UP001054945"/>
    </source>
</evidence>
<protein>
    <submittedName>
        <fullName evidence="2">Uncharacterized protein</fullName>
    </submittedName>
</protein>
<gene>
    <name evidence="2" type="ORF">CEXT_638961</name>
</gene>
<sequence>MGTVSKSFKRSNPPSVKTESDQKMNNLGDEEVDYAGNLNDYSALDYGTRSRISKSSEKGKLPNIDNEFDYDDKEYQKDYPEDAKDYNDMALEKDYTDYSTKQYGERDELQQQDDSIDDIKRRQTSFHATQPNSGNDKNDSYGLNATEVAEPKPEGPKMKRDILANKITLKQNSDILSLIENPPRKAIRKSYTDSVQINNTRLGGRNSGSKQARQEPKSPFELSDGTEASTEGSSGNVVYITLKTTTMDLQRRYNGRHYTFYRILSIIIDFDLSS</sequence>
<feature type="region of interest" description="Disordered" evidence="1">
    <location>
        <begin position="1"/>
        <end position="30"/>
    </location>
</feature>
<comment type="caution">
    <text evidence="2">The sequence shown here is derived from an EMBL/GenBank/DDBJ whole genome shotgun (WGS) entry which is preliminary data.</text>
</comment>
<feature type="compositionally biased region" description="Polar residues" evidence="1">
    <location>
        <begin position="192"/>
        <end position="211"/>
    </location>
</feature>
<feature type="compositionally biased region" description="Polar residues" evidence="1">
    <location>
        <begin position="1"/>
        <end position="17"/>
    </location>
</feature>